<evidence type="ECO:0000259" key="2">
    <source>
        <dbReference type="Pfam" id="PF13439"/>
    </source>
</evidence>
<dbReference type="Pfam" id="PF00534">
    <property type="entry name" value="Glycos_transf_1"/>
    <property type="match status" value="1"/>
</dbReference>
<organism evidence="4 5">
    <name type="scientific">Mesopusillimonas faecipullorum</name>
    <dbReference type="NCBI Taxonomy" id="2755040"/>
    <lineage>
        <taxon>Bacteria</taxon>
        <taxon>Pseudomonadati</taxon>
        <taxon>Pseudomonadota</taxon>
        <taxon>Betaproteobacteria</taxon>
        <taxon>Burkholderiales</taxon>
        <taxon>Alcaligenaceae</taxon>
        <taxon>Mesopusillimonas</taxon>
    </lineage>
</organism>
<proteinExistence type="predicted"/>
<sequence length="783" mass="85126">MSEQTSLVPPTHEGQTPFRVVHIISGLGQGGAETVLYRLVTAPGQQIQHHVVSLTDEGVFGERLRAAGVAVTTLGMPSGRPSLSGLRQLYALLKRERPNVVQTWMYHADLIGGVVARLAGIRAVSWGIRNSGANLAQGSRASRVSAWLCARLSKWVPARIVACAQEASRRHQQWGYRADIMQVIPNGYDLSRWRPDAQARARLRAQWGVQDGALLIGSVARWNPLKDHGNFLAAFALCARQHSGLKAVLLGDGISAENAALMALIDQHGLREQVMLLGRRDDVPEVMNALDMHVLSSMAEGFPNVVAEAMATGVACVVTDVGDAARIVGADGWVAPPRNAPALAEAMLQALQVLPLPETRQKLLNARERIAGEYGLTRMVQAYDNVWRTMAQEETRAHSKSDKRAAGPRLCFVINNPAFFMSHRLPLALGARDAGFDVHVATMDGPAVAQINEHGLTHHVIPLSRSGGNPLQEVHSIWAMWRLFRQIRPDLIHAVTIKPVLYAGIAARLARVPAYMAAISGLGFLFLDNSRKGVWVRRIVTVLYRLALGHPNSRVIFQNRNDAEVLQQAGAVRSGQIVLIRGSGVDLTAYQAFPEPEGPPVALMVARMLADKGVREFVEAARLAAGQPHGLRWVLAGSPDPGNPASVTEQELLQWQTEGVVTWLGEQHDIAGLYRDCHIAVLPSYREGLPKSLIEAAACGRAVVTTDVPGCRDAITPDVTGLLVPVRDAVALCEAVQRLAGDVELRTTMGRASRELAEEAFDIREVVRRHVALYRELTNTGKA</sequence>
<evidence type="ECO:0000313" key="5">
    <source>
        <dbReference type="Proteomes" id="UP000776983"/>
    </source>
</evidence>
<evidence type="ECO:0000259" key="3">
    <source>
        <dbReference type="Pfam" id="PF13477"/>
    </source>
</evidence>
<dbReference type="CDD" id="cd03807">
    <property type="entry name" value="GT4_WbnK-like"/>
    <property type="match status" value="1"/>
</dbReference>
<gene>
    <name evidence="4" type="ORF">H0484_06970</name>
</gene>
<feature type="domain" description="Glycosyltransferase subfamily 4-like N-terminal" evidence="3">
    <location>
        <begin position="409"/>
        <end position="545"/>
    </location>
</feature>
<dbReference type="Pfam" id="PF13692">
    <property type="entry name" value="Glyco_trans_1_4"/>
    <property type="match status" value="1"/>
</dbReference>
<dbReference type="Proteomes" id="UP000776983">
    <property type="component" value="Unassembled WGS sequence"/>
</dbReference>
<dbReference type="SUPFAM" id="SSF53756">
    <property type="entry name" value="UDP-Glycosyltransferase/glycogen phosphorylase"/>
    <property type="match status" value="2"/>
</dbReference>
<dbReference type="InterPro" id="IPR028098">
    <property type="entry name" value="Glyco_trans_4-like_N"/>
</dbReference>
<feature type="domain" description="Glycosyl transferase family 1" evidence="1">
    <location>
        <begin position="593"/>
        <end position="755"/>
    </location>
</feature>
<keyword evidence="5" id="KW-1185">Reference proteome</keyword>
<dbReference type="CDD" id="cd03808">
    <property type="entry name" value="GT4_CapM-like"/>
    <property type="match status" value="1"/>
</dbReference>
<dbReference type="EMBL" id="JACDXW010000003">
    <property type="protein sequence ID" value="MCB5363487.1"/>
    <property type="molecule type" value="Genomic_DNA"/>
</dbReference>
<dbReference type="Pfam" id="PF13439">
    <property type="entry name" value="Glyco_transf_4"/>
    <property type="match status" value="1"/>
</dbReference>
<dbReference type="Pfam" id="PF13477">
    <property type="entry name" value="Glyco_trans_4_2"/>
    <property type="match status" value="1"/>
</dbReference>
<dbReference type="InterPro" id="IPR001296">
    <property type="entry name" value="Glyco_trans_1"/>
</dbReference>
<evidence type="ECO:0000313" key="4">
    <source>
        <dbReference type="EMBL" id="MCB5363487.1"/>
    </source>
</evidence>
<comment type="caution">
    <text evidence="4">The sequence shown here is derived from an EMBL/GenBank/DDBJ whole genome shotgun (WGS) entry which is preliminary data.</text>
</comment>
<name>A0ABS8CBS6_9BURK</name>
<reference evidence="4 5" key="1">
    <citation type="submission" date="2020-07" db="EMBL/GenBank/DDBJ databases">
        <title>Pusillimonas sp. nov., isolated from poultry manure in Taiwan.</title>
        <authorList>
            <person name="Lin S.-Y."/>
            <person name="Tang Y.-S."/>
            <person name="Young C.-C."/>
        </authorList>
    </citation>
    <scope>NUCLEOTIDE SEQUENCE [LARGE SCALE GENOMIC DNA]</scope>
    <source>
        <strain evidence="4 5">CC-YST705</strain>
    </source>
</reference>
<dbReference type="Gene3D" id="3.40.50.2000">
    <property type="entry name" value="Glycogen Phosphorylase B"/>
    <property type="match status" value="4"/>
</dbReference>
<evidence type="ECO:0000259" key="1">
    <source>
        <dbReference type="Pfam" id="PF00534"/>
    </source>
</evidence>
<feature type="domain" description="Glycosyltransferase subfamily 4-like N-terminal" evidence="2">
    <location>
        <begin position="30"/>
        <end position="192"/>
    </location>
</feature>
<protein>
    <submittedName>
        <fullName evidence="4">Glycosyltransferase</fullName>
    </submittedName>
</protein>
<dbReference type="PANTHER" id="PTHR12526">
    <property type="entry name" value="GLYCOSYLTRANSFERASE"/>
    <property type="match status" value="1"/>
</dbReference>
<accession>A0ABS8CBS6</accession>